<accession>A0A5B0RLJ5</accession>
<evidence type="ECO:0000313" key="1">
    <source>
        <dbReference type="EMBL" id="KAA1126279.1"/>
    </source>
</evidence>
<sequence length="78" mass="8903">MLDKCNRIDLGFWGYLICQAAIQHTWILFKTKLLPPWKHPAFINHPPSAAHTTEDNLFQPTLLPAPFALKSGSPSRRH</sequence>
<dbReference type="EMBL" id="VDEP01000172">
    <property type="protein sequence ID" value="KAA1126279.1"/>
    <property type="molecule type" value="Genomic_DNA"/>
</dbReference>
<dbReference type="Proteomes" id="UP000325313">
    <property type="component" value="Unassembled WGS sequence"/>
</dbReference>
<reference evidence="1 2" key="1">
    <citation type="submission" date="2019-05" db="EMBL/GenBank/DDBJ databases">
        <title>Emergence of the Ug99 lineage of the wheat stem rust pathogen through somatic hybridization.</title>
        <authorList>
            <person name="Li F."/>
            <person name="Upadhyaya N.M."/>
            <person name="Sperschneider J."/>
            <person name="Matny O."/>
            <person name="Nguyen-Phuc H."/>
            <person name="Mago R."/>
            <person name="Raley C."/>
            <person name="Miller M.E."/>
            <person name="Silverstein K.A.T."/>
            <person name="Henningsen E."/>
            <person name="Hirsch C.D."/>
            <person name="Visser B."/>
            <person name="Pretorius Z.A."/>
            <person name="Steffenson B.J."/>
            <person name="Schwessinger B."/>
            <person name="Dodds P.N."/>
            <person name="Figueroa M."/>
        </authorList>
    </citation>
    <scope>NUCLEOTIDE SEQUENCE [LARGE SCALE GENOMIC DNA]</scope>
    <source>
        <strain evidence="1 2">Ug99</strain>
    </source>
</reference>
<evidence type="ECO:0000313" key="2">
    <source>
        <dbReference type="Proteomes" id="UP000325313"/>
    </source>
</evidence>
<organism evidence="1 2">
    <name type="scientific">Puccinia graminis f. sp. tritici</name>
    <dbReference type="NCBI Taxonomy" id="56615"/>
    <lineage>
        <taxon>Eukaryota</taxon>
        <taxon>Fungi</taxon>
        <taxon>Dikarya</taxon>
        <taxon>Basidiomycota</taxon>
        <taxon>Pucciniomycotina</taxon>
        <taxon>Pucciniomycetes</taxon>
        <taxon>Pucciniales</taxon>
        <taxon>Pucciniaceae</taxon>
        <taxon>Puccinia</taxon>
    </lineage>
</organism>
<protein>
    <submittedName>
        <fullName evidence="1">Uncharacterized protein</fullName>
    </submittedName>
</protein>
<name>A0A5B0RLJ5_PUCGR</name>
<dbReference type="AlphaFoldDB" id="A0A5B0RLJ5"/>
<gene>
    <name evidence="1" type="ORF">PGTUg99_023460</name>
</gene>
<proteinExistence type="predicted"/>
<comment type="caution">
    <text evidence="1">The sequence shown here is derived from an EMBL/GenBank/DDBJ whole genome shotgun (WGS) entry which is preliminary data.</text>
</comment>